<dbReference type="InterPro" id="IPR029069">
    <property type="entry name" value="HotDog_dom_sf"/>
</dbReference>
<sequence length="126" mass="14389">MNKLHHRFELSATSIMEYAKSIGADLQMVDGTLIAPSTMPIIFWTAFDVPWLNTDLPILHGKQQFYYEAPLEAGMMLDCELSLIQMERKSGRRGELTLYTHMLTCSYNGRLLMSSETILISVKDRV</sequence>
<proteinExistence type="predicted"/>
<reference evidence="1 2" key="1">
    <citation type="submission" date="2021-03" db="EMBL/GenBank/DDBJ databases">
        <title>Genomic Encyclopedia of Type Strains, Phase IV (KMG-IV): sequencing the most valuable type-strain genomes for metagenomic binning, comparative biology and taxonomic classification.</title>
        <authorList>
            <person name="Goeker M."/>
        </authorList>
    </citation>
    <scope>NUCLEOTIDE SEQUENCE [LARGE SCALE GENOMIC DNA]</scope>
    <source>
        <strain evidence="1 2">DSM 26806</strain>
    </source>
</reference>
<protein>
    <recommendedName>
        <fullName evidence="3">N-terminal of MaoC-like dehydratase domain-containing protein</fullName>
    </recommendedName>
</protein>
<gene>
    <name evidence="1" type="ORF">J2Z69_000924</name>
</gene>
<evidence type="ECO:0008006" key="3">
    <source>
        <dbReference type="Google" id="ProtNLM"/>
    </source>
</evidence>
<dbReference type="RefSeq" id="WP_209859545.1">
    <property type="nucleotide sequence ID" value="NZ_JAGGLD010000001.1"/>
</dbReference>
<keyword evidence="2" id="KW-1185">Reference proteome</keyword>
<organism evidence="1 2">
    <name type="scientific">Paenibacillus shirakamiensis</name>
    <dbReference type="NCBI Taxonomy" id="1265935"/>
    <lineage>
        <taxon>Bacteria</taxon>
        <taxon>Bacillati</taxon>
        <taxon>Bacillota</taxon>
        <taxon>Bacilli</taxon>
        <taxon>Bacillales</taxon>
        <taxon>Paenibacillaceae</taxon>
        <taxon>Paenibacillus</taxon>
    </lineage>
</organism>
<name>A0ABS4JDZ7_9BACL</name>
<accession>A0ABS4JDZ7</accession>
<dbReference type="SUPFAM" id="SSF54637">
    <property type="entry name" value="Thioesterase/thiol ester dehydrase-isomerase"/>
    <property type="match status" value="1"/>
</dbReference>
<evidence type="ECO:0000313" key="1">
    <source>
        <dbReference type="EMBL" id="MBP1999905.1"/>
    </source>
</evidence>
<comment type="caution">
    <text evidence="1">The sequence shown here is derived from an EMBL/GenBank/DDBJ whole genome shotgun (WGS) entry which is preliminary data.</text>
</comment>
<dbReference type="Proteomes" id="UP001519288">
    <property type="component" value="Unassembled WGS sequence"/>
</dbReference>
<evidence type="ECO:0000313" key="2">
    <source>
        <dbReference type="Proteomes" id="UP001519288"/>
    </source>
</evidence>
<dbReference type="EMBL" id="JAGGLD010000001">
    <property type="protein sequence ID" value="MBP1999905.1"/>
    <property type="molecule type" value="Genomic_DNA"/>
</dbReference>
<dbReference type="Gene3D" id="3.10.129.10">
    <property type="entry name" value="Hotdog Thioesterase"/>
    <property type="match status" value="1"/>
</dbReference>